<name>A0A0G4K7P3_9SPIR</name>
<organism evidence="3 4">
    <name type="scientific">Brachyspira suanatina</name>
    <dbReference type="NCBI Taxonomy" id="381802"/>
    <lineage>
        <taxon>Bacteria</taxon>
        <taxon>Pseudomonadati</taxon>
        <taxon>Spirochaetota</taxon>
        <taxon>Spirochaetia</taxon>
        <taxon>Brachyspirales</taxon>
        <taxon>Brachyspiraceae</taxon>
        <taxon>Brachyspira</taxon>
    </lineage>
</organism>
<protein>
    <recommendedName>
        <fullName evidence="5">Glycosyl transferase family 11</fullName>
    </recommendedName>
</protein>
<dbReference type="EMBL" id="CVLB01000001">
    <property type="protein sequence ID" value="CRF33640.1"/>
    <property type="molecule type" value="Genomic_DNA"/>
</dbReference>
<dbReference type="GO" id="GO:0008107">
    <property type="term" value="F:galactoside 2-alpha-L-fucosyltransferase activity"/>
    <property type="evidence" value="ECO:0007669"/>
    <property type="project" value="InterPro"/>
</dbReference>
<dbReference type="Proteomes" id="UP000043763">
    <property type="component" value="Unassembled WGS sequence"/>
</dbReference>
<evidence type="ECO:0008006" key="5">
    <source>
        <dbReference type="Google" id="ProtNLM"/>
    </source>
</evidence>
<proteinExistence type="predicted"/>
<dbReference type="OrthoDB" id="9794601at2"/>
<gene>
    <name evidence="3" type="ORF">BRSU_1573</name>
</gene>
<evidence type="ECO:0000313" key="4">
    <source>
        <dbReference type="Proteomes" id="UP000043763"/>
    </source>
</evidence>
<dbReference type="RefSeq" id="WP_048594791.1">
    <property type="nucleotide sequence ID" value="NZ_CVLB01000001.1"/>
</dbReference>
<dbReference type="GO" id="GO:0005975">
    <property type="term" value="P:carbohydrate metabolic process"/>
    <property type="evidence" value="ECO:0007669"/>
    <property type="project" value="InterPro"/>
</dbReference>
<sequence>MVFLYKRFGDKSNRLLQNIHFEAYCKHNNIEYHNLEFYDMEDFYGIKDKYSFKKLPPILLPSLNTRYGIIEGISNFCKKMHIKNYLIYDYMDINLRQNIELYNSQILDNKNKTIFVSGWDFRVTNLVYQYRDYFAQKYTPINLNSENYNNIKNKFEDYDLKVGVHIRRGDYKYWNNGRFYYEDEVYNDKIDQFYNLFPNKKILFIIFSNEEVTLKPNHDYVVSKCQWHEDHSLLSLCDYIIGAPSTFTIWASYIGNVPLYHIYSKDDIINVSNFNIKINNTPEVLD</sequence>
<accession>A0A0G4K7P3</accession>
<evidence type="ECO:0000313" key="3">
    <source>
        <dbReference type="EMBL" id="CRF33640.1"/>
    </source>
</evidence>
<keyword evidence="1" id="KW-0328">Glycosyltransferase</keyword>
<dbReference type="InterPro" id="IPR002516">
    <property type="entry name" value="Glyco_trans_11"/>
</dbReference>
<evidence type="ECO:0000256" key="1">
    <source>
        <dbReference type="ARBA" id="ARBA00022676"/>
    </source>
</evidence>
<dbReference type="GO" id="GO:0016020">
    <property type="term" value="C:membrane"/>
    <property type="evidence" value="ECO:0007669"/>
    <property type="project" value="InterPro"/>
</dbReference>
<dbReference type="Pfam" id="PF01531">
    <property type="entry name" value="Glyco_transf_11"/>
    <property type="match status" value="1"/>
</dbReference>
<evidence type="ECO:0000256" key="2">
    <source>
        <dbReference type="ARBA" id="ARBA00022679"/>
    </source>
</evidence>
<reference evidence="4" key="1">
    <citation type="submission" date="2015-04" db="EMBL/GenBank/DDBJ databases">
        <authorList>
            <person name="Mushtaq Mamoona"/>
        </authorList>
    </citation>
    <scope>NUCLEOTIDE SEQUENCE [LARGE SCALE GENOMIC DNA]</scope>
    <source>
        <strain evidence="4">AN4859/03</strain>
    </source>
</reference>
<dbReference type="AlphaFoldDB" id="A0A0G4K7P3"/>
<keyword evidence="4" id="KW-1185">Reference proteome</keyword>
<keyword evidence="2" id="KW-0808">Transferase</keyword>